<dbReference type="AlphaFoldDB" id="A0A2T2XLG1"/>
<gene>
    <name evidence="2" type="ORF">C7B46_01275</name>
</gene>
<dbReference type="PANTHER" id="PTHR38659:SF1">
    <property type="entry name" value="METAL DEPENDENT PHOSPHOHYDROLASE"/>
    <property type="match status" value="1"/>
</dbReference>
<sequence length="190" mass="20966">MTTIWPSRDEAWTILNEYTKNPSLIKHALAVEAVMRALANQHHEDVDLFGLVGLLHDFDYEQFPEIGQHTIAGGNILAQRGFPDPIIHAIRSHVTENGIPRETLLERGIYASDELTGFVVAVTLVKPTRSLSEVASASVRKKLKDKGFARGVNRQDVYDGVAGLGVTLEEYVDFIVEALKPHAESIGLNP</sequence>
<comment type="caution">
    <text evidence="2">The sequence shown here is derived from an EMBL/GenBank/DDBJ whole genome shotgun (WGS) entry which is preliminary data.</text>
</comment>
<evidence type="ECO:0000313" key="2">
    <source>
        <dbReference type="EMBL" id="PSR35329.1"/>
    </source>
</evidence>
<name>A0A2T2XLG1_9FIRM</name>
<protein>
    <submittedName>
        <fullName evidence="2">HAD family hydrolase</fullName>
    </submittedName>
</protein>
<dbReference type="SUPFAM" id="SSF109604">
    <property type="entry name" value="HD-domain/PDEase-like"/>
    <property type="match status" value="1"/>
</dbReference>
<accession>A0A2T2XLG1</accession>
<dbReference type="Proteomes" id="UP000242972">
    <property type="component" value="Unassembled WGS sequence"/>
</dbReference>
<dbReference type="InterPro" id="IPR006675">
    <property type="entry name" value="HDIG_dom"/>
</dbReference>
<dbReference type="NCBIfam" id="TIGR00277">
    <property type="entry name" value="HDIG"/>
    <property type="match status" value="1"/>
</dbReference>
<dbReference type="EMBL" id="PXYW01000002">
    <property type="protein sequence ID" value="PSR35329.1"/>
    <property type="molecule type" value="Genomic_DNA"/>
</dbReference>
<proteinExistence type="predicted"/>
<evidence type="ECO:0000313" key="3">
    <source>
        <dbReference type="Proteomes" id="UP000242972"/>
    </source>
</evidence>
<dbReference type="GO" id="GO:0016787">
    <property type="term" value="F:hydrolase activity"/>
    <property type="evidence" value="ECO:0007669"/>
    <property type="project" value="UniProtKB-KW"/>
</dbReference>
<dbReference type="PANTHER" id="PTHR38659">
    <property type="entry name" value="METAL-DEPENDENT PHOSPHOHYDROLASE"/>
    <property type="match status" value="1"/>
</dbReference>
<dbReference type="Gene3D" id="1.10.3210.10">
    <property type="entry name" value="Hypothetical protein af1432"/>
    <property type="match status" value="1"/>
</dbReference>
<evidence type="ECO:0000259" key="1">
    <source>
        <dbReference type="Pfam" id="PF01966"/>
    </source>
</evidence>
<organism evidence="2 3">
    <name type="scientific">Sulfobacillus benefaciens</name>
    <dbReference type="NCBI Taxonomy" id="453960"/>
    <lineage>
        <taxon>Bacteria</taxon>
        <taxon>Bacillati</taxon>
        <taxon>Bacillota</taxon>
        <taxon>Clostridia</taxon>
        <taxon>Eubacteriales</taxon>
        <taxon>Clostridiales Family XVII. Incertae Sedis</taxon>
        <taxon>Sulfobacillus</taxon>
    </lineage>
</organism>
<dbReference type="CDD" id="cd00077">
    <property type="entry name" value="HDc"/>
    <property type="match status" value="1"/>
</dbReference>
<dbReference type="InterPro" id="IPR006674">
    <property type="entry name" value="HD_domain"/>
</dbReference>
<reference evidence="2 3" key="1">
    <citation type="journal article" date="2014" name="BMC Genomics">
        <title>Comparison of environmental and isolate Sulfobacillus genomes reveals diverse carbon, sulfur, nitrogen, and hydrogen metabolisms.</title>
        <authorList>
            <person name="Justice N.B."/>
            <person name="Norman A."/>
            <person name="Brown C.T."/>
            <person name="Singh A."/>
            <person name="Thomas B.C."/>
            <person name="Banfield J.F."/>
        </authorList>
    </citation>
    <scope>NUCLEOTIDE SEQUENCE [LARGE SCALE GENOMIC DNA]</scope>
    <source>
        <strain evidence="2">AMDSBA4</strain>
    </source>
</reference>
<dbReference type="InterPro" id="IPR003607">
    <property type="entry name" value="HD/PDEase_dom"/>
</dbReference>
<feature type="domain" description="HD" evidence="1">
    <location>
        <begin position="25"/>
        <end position="115"/>
    </location>
</feature>
<dbReference type="Pfam" id="PF01966">
    <property type="entry name" value="HD"/>
    <property type="match status" value="1"/>
</dbReference>
<keyword evidence="2" id="KW-0378">Hydrolase</keyword>